<dbReference type="GO" id="GO:0005737">
    <property type="term" value="C:cytoplasm"/>
    <property type="evidence" value="ECO:0007669"/>
    <property type="project" value="TreeGrafter"/>
</dbReference>
<accession>A0A2S4MC29</accession>
<proteinExistence type="predicted"/>
<dbReference type="Gene3D" id="3.30.9.10">
    <property type="entry name" value="D-Amino Acid Oxidase, subunit A, domain 2"/>
    <property type="match status" value="1"/>
</dbReference>
<dbReference type="AlphaFoldDB" id="A0A2S4MC29"/>
<dbReference type="Gene3D" id="3.50.50.60">
    <property type="entry name" value="FAD/NAD(P)-binding domain"/>
    <property type="match status" value="1"/>
</dbReference>
<evidence type="ECO:0000313" key="4">
    <source>
        <dbReference type="Proteomes" id="UP000237381"/>
    </source>
</evidence>
<dbReference type="PANTHER" id="PTHR13847">
    <property type="entry name" value="SARCOSINE DEHYDROGENASE-RELATED"/>
    <property type="match status" value="1"/>
</dbReference>
<dbReference type="EMBL" id="PQGA01000005">
    <property type="protein sequence ID" value="POR52300.1"/>
    <property type="molecule type" value="Genomic_DNA"/>
</dbReference>
<organism evidence="3 4">
    <name type="scientific">Paraburkholderia eburnea</name>
    <dbReference type="NCBI Taxonomy" id="1189126"/>
    <lineage>
        <taxon>Bacteria</taxon>
        <taxon>Pseudomonadati</taxon>
        <taxon>Pseudomonadota</taxon>
        <taxon>Betaproteobacteria</taxon>
        <taxon>Burkholderiales</taxon>
        <taxon>Burkholderiaceae</taxon>
        <taxon>Paraburkholderia</taxon>
    </lineage>
</organism>
<dbReference type="Proteomes" id="UP000237381">
    <property type="component" value="Unassembled WGS sequence"/>
</dbReference>
<evidence type="ECO:0000256" key="1">
    <source>
        <dbReference type="ARBA" id="ARBA00023002"/>
    </source>
</evidence>
<dbReference type="Pfam" id="PF01266">
    <property type="entry name" value="DAO"/>
    <property type="match status" value="1"/>
</dbReference>
<dbReference type="PANTHER" id="PTHR13847:SF281">
    <property type="entry name" value="FAD DEPENDENT OXIDOREDUCTASE DOMAIN-CONTAINING PROTEIN"/>
    <property type="match status" value="1"/>
</dbReference>
<sequence length="460" mass="50393">MKLVRNRPKVRWVSKAILELEMQTVTSLPADDKMCGWYHTSRARTPKAGHTGETTARWAVIGAGFTGLAAARQLALNFPDDEVVLIEAQEVGFGTSGRNAGFAIDLPHDIGADDYIGDIDTARTTLKLNLLGQTILRELVGEHGIDCHMTASGKYQAAVEERGVAVLDAYRRGLDKLGQPYEVIDGAALPAHIGTSFYRKALFTPGTVLVQPSGLVKGLADCLPPNVTLHEHTPITDVEYGEKIVLAHRNGRITADKLVLANNAFGMRFGFLERTMLPVFLYASLTRPLTAAEQVKLGGKPFWGVIPADPFGSTLRRTHDNRILVRNSFSFNPDGRPKEQNLSRFAQRHRLSFERRFPMLPQVDFEYTWSGSLALSQNHKGFFGQLAPNVYGALCCNGLGITRGTVTGTLLADWLAGKSNELTNFLLETSGPNKAPPEPFLSLGVNATLWWGQRKAGLES</sequence>
<feature type="domain" description="FAD dependent oxidoreductase" evidence="2">
    <location>
        <begin position="58"/>
        <end position="414"/>
    </location>
</feature>
<dbReference type="SUPFAM" id="SSF51905">
    <property type="entry name" value="FAD/NAD(P)-binding domain"/>
    <property type="match status" value="1"/>
</dbReference>
<keyword evidence="4" id="KW-1185">Reference proteome</keyword>
<name>A0A2S4MC29_9BURK</name>
<protein>
    <submittedName>
        <fullName evidence="3">Glycine/D-amino acid oxidase-like deaminating enzyme</fullName>
    </submittedName>
</protein>
<keyword evidence="1" id="KW-0560">Oxidoreductase</keyword>
<evidence type="ECO:0000259" key="2">
    <source>
        <dbReference type="Pfam" id="PF01266"/>
    </source>
</evidence>
<gene>
    <name evidence="3" type="ORF">B0G62_105268</name>
</gene>
<dbReference type="InterPro" id="IPR036188">
    <property type="entry name" value="FAD/NAD-bd_sf"/>
</dbReference>
<dbReference type="InterPro" id="IPR006076">
    <property type="entry name" value="FAD-dep_OxRdtase"/>
</dbReference>
<reference evidence="3 4" key="1">
    <citation type="submission" date="2018-01" db="EMBL/GenBank/DDBJ databases">
        <title>Genomic Encyclopedia of Type Strains, Phase III (KMG-III): the genomes of soil and plant-associated and newly described type strains.</title>
        <authorList>
            <person name="Whitman W."/>
        </authorList>
    </citation>
    <scope>NUCLEOTIDE SEQUENCE [LARGE SCALE GENOMIC DNA]</scope>
    <source>
        <strain evidence="3 4">JCM 18070</strain>
    </source>
</reference>
<dbReference type="GO" id="GO:0016491">
    <property type="term" value="F:oxidoreductase activity"/>
    <property type="evidence" value="ECO:0007669"/>
    <property type="project" value="UniProtKB-KW"/>
</dbReference>
<comment type="caution">
    <text evidence="3">The sequence shown here is derived from an EMBL/GenBank/DDBJ whole genome shotgun (WGS) entry which is preliminary data.</text>
</comment>
<evidence type="ECO:0000313" key="3">
    <source>
        <dbReference type="EMBL" id="POR52300.1"/>
    </source>
</evidence>